<proteinExistence type="predicted"/>
<evidence type="ECO:0000313" key="1">
    <source>
        <dbReference type="EMBL" id="ELQ74405.1"/>
    </source>
</evidence>
<gene>
    <name evidence="1" type="ORF">THOM_2703</name>
</gene>
<dbReference type="InParanoid" id="L7JSX2"/>
<dbReference type="HOGENOM" id="CLU_2392083_0_0_1"/>
<evidence type="ECO:0000313" key="2">
    <source>
        <dbReference type="Proteomes" id="UP000011185"/>
    </source>
</evidence>
<dbReference type="EMBL" id="JH994043">
    <property type="protein sequence ID" value="ELQ74405.1"/>
    <property type="molecule type" value="Genomic_DNA"/>
</dbReference>
<feature type="non-terminal residue" evidence="1">
    <location>
        <position position="1"/>
    </location>
</feature>
<accession>L7JSX2</accession>
<dbReference type="AlphaFoldDB" id="L7JSX2"/>
<name>L7JSX2_TRAHO</name>
<dbReference type="VEuPathDB" id="MicrosporidiaDB:THOM_2703"/>
<keyword evidence="2" id="KW-1185">Reference proteome</keyword>
<sequence length="94" mass="10626">VICVFLRNDRKVVEDVKEFSDGFFNVSHDENVLENLTSESEQSCSTSNEINNSTVSFILCKISKTENGSKNNNTTGLNNGDLYMSFEEKNEKTF</sequence>
<organism evidence="1 2">
    <name type="scientific">Trachipleistophora hominis</name>
    <name type="common">Microsporidian parasite</name>
    <dbReference type="NCBI Taxonomy" id="72359"/>
    <lineage>
        <taxon>Eukaryota</taxon>
        <taxon>Fungi</taxon>
        <taxon>Fungi incertae sedis</taxon>
        <taxon>Microsporidia</taxon>
        <taxon>Pleistophoridae</taxon>
        <taxon>Trachipleistophora</taxon>
    </lineage>
</organism>
<dbReference type="Proteomes" id="UP000011185">
    <property type="component" value="Unassembled WGS sequence"/>
</dbReference>
<protein>
    <submittedName>
        <fullName evidence="1">Uncharacterized protein</fullName>
    </submittedName>
</protein>
<reference evidence="1 2" key="1">
    <citation type="journal article" date="2012" name="PLoS Pathog.">
        <title>The genome of the obligate intracellular parasite Trachipleistophora hominis: new insights into microsporidian genome dynamics and reductive evolution.</title>
        <authorList>
            <person name="Heinz E."/>
            <person name="Williams T.A."/>
            <person name="Nakjang S."/>
            <person name="Noel C.J."/>
            <person name="Swan D.C."/>
            <person name="Goldberg A.V."/>
            <person name="Harris S.R."/>
            <person name="Weinmaier T."/>
            <person name="Markert S."/>
            <person name="Becher D."/>
            <person name="Bernhardt J."/>
            <person name="Dagan T."/>
            <person name="Hacker C."/>
            <person name="Lucocq J.M."/>
            <person name="Schweder T."/>
            <person name="Rattei T."/>
            <person name="Hall N."/>
            <person name="Hirt R.P."/>
            <person name="Embley T.M."/>
        </authorList>
    </citation>
    <scope>NUCLEOTIDE SEQUENCE [LARGE SCALE GENOMIC DNA]</scope>
</reference>